<evidence type="ECO:0000256" key="4">
    <source>
        <dbReference type="SAM" id="MobiDB-lite"/>
    </source>
</evidence>
<keyword evidence="1 3" id="KW-0853">WD repeat</keyword>
<dbReference type="GO" id="GO:0007020">
    <property type="term" value="P:microtubule nucleation"/>
    <property type="evidence" value="ECO:0007669"/>
    <property type="project" value="TreeGrafter"/>
</dbReference>
<name>A0A397H632_9GLOM</name>
<accession>A0A397H632</accession>
<dbReference type="Pfam" id="PF00400">
    <property type="entry name" value="WD40"/>
    <property type="match status" value="4"/>
</dbReference>
<evidence type="ECO:0000256" key="3">
    <source>
        <dbReference type="PROSITE-ProRule" id="PRU00221"/>
    </source>
</evidence>
<sequence>MSASLLASASTVVKVWDISTNAGSTKLNGNANSTVMPEQLFGVELASFAPKSSSTIVNAVRWNHDNQQLAVVGNKGALTIHDSRGNLLETIPFNNDTSETPDVNAIHFANKSRYVLYGGSDKVVNIWDRKYSTFTDALKGHRSNITCIDLNIDETIVASSNSGGNILVHNRQKSNAWDSLTVPTKQPINVLAYSFFKRGLLAAGGKDGSLRLWDTSTSTTALQTFENSHHSEIKGMAFSPSNSQLLCSVGLDTNIVFYDVGKKSTLKVIYTDSPLTALGFKADGLTIVAGTQQGRILVYDLRSTIKPTCTLSVHESCPIRCLHFQEKARSPEARPTTTKRPSHNRTSSKGTIFPILSSKVSKTSHPLSTPSSTTPSSTTPSSTPSTPSTPTPTPTPSAGEMKEKNLMEMFSPVKDDLMEDVIYDVKPKEEFIPVISNKEKLKTKDKRISSLESKLLTTNTISTNVTNERKFESPPLVISKENKRPMTIFTNISDTIKEKQQKFTQDNGITNHFAKMITNDTDDTNDTNDTNEEKVEKMQDDNKRDLSNNELLSIGTMDELKTRIVSKVKETIGVKKLSIINGESGLSGLSNSYTSPKRVVAFTDNKVVTENQEIITTDEVRFATGPKKLQLNENNEDNEDKDNEDKDNEDNEDKDNEYKDNEFNEEEVKNINNTADTATNFQLQVIGNVVDECLQEFRISLRNDIQNMHLELLRQFHLQKTEMEMMFLKYCGETMSLREEIEKLREENQRLKMKL</sequence>
<dbReference type="PANTHER" id="PTHR44414:SF1">
    <property type="entry name" value="PROTEIN NEDD1"/>
    <property type="match status" value="1"/>
</dbReference>
<feature type="region of interest" description="Disordered" evidence="4">
    <location>
        <begin position="625"/>
        <end position="666"/>
    </location>
</feature>
<feature type="repeat" description="WD" evidence="3">
    <location>
        <begin position="200"/>
        <end position="223"/>
    </location>
</feature>
<comment type="caution">
    <text evidence="5">The sequence shown here is derived from an EMBL/GenBank/DDBJ whole genome shotgun (WGS) entry which is preliminary data.</text>
</comment>
<evidence type="ECO:0000256" key="2">
    <source>
        <dbReference type="ARBA" id="ARBA00022737"/>
    </source>
</evidence>
<gene>
    <name evidence="5" type="ORF">Glove_393g13</name>
</gene>
<feature type="compositionally biased region" description="Basic and acidic residues" evidence="4">
    <location>
        <begin position="531"/>
        <end position="546"/>
    </location>
</feature>
<dbReference type="OrthoDB" id="1602884at2759"/>
<feature type="compositionally biased region" description="Basic and acidic residues" evidence="4">
    <location>
        <begin position="656"/>
        <end position="666"/>
    </location>
</feature>
<dbReference type="Proteomes" id="UP000266861">
    <property type="component" value="Unassembled WGS sequence"/>
</dbReference>
<reference evidence="5 6" key="1">
    <citation type="submission" date="2018-08" db="EMBL/GenBank/DDBJ databases">
        <title>Genome and evolution of the arbuscular mycorrhizal fungus Diversispora epigaea (formerly Glomus versiforme) and its bacterial endosymbionts.</title>
        <authorList>
            <person name="Sun X."/>
            <person name="Fei Z."/>
            <person name="Harrison M."/>
        </authorList>
    </citation>
    <scope>NUCLEOTIDE SEQUENCE [LARGE SCALE GENOMIC DNA]</scope>
    <source>
        <strain evidence="5 6">IT104</strain>
    </source>
</reference>
<feature type="region of interest" description="Disordered" evidence="4">
    <location>
        <begin position="328"/>
        <end position="403"/>
    </location>
</feature>
<dbReference type="SUPFAM" id="SSF50978">
    <property type="entry name" value="WD40 repeat-like"/>
    <property type="match status" value="1"/>
</dbReference>
<evidence type="ECO:0000313" key="6">
    <source>
        <dbReference type="Proteomes" id="UP000266861"/>
    </source>
</evidence>
<dbReference type="Gene3D" id="2.130.10.10">
    <property type="entry name" value="YVTN repeat-like/Quinoprotein amine dehydrogenase"/>
    <property type="match status" value="2"/>
</dbReference>
<dbReference type="InterPro" id="IPR052818">
    <property type="entry name" value="NEDD1_Spindle_Assembly"/>
</dbReference>
<dbReference type="PROSITE" id="PS00678">
    <property type="entry name" value="WD_REPEATS_1"/>
    <property type="match status" value="1"/>
</dbReference>
<dbReference type="InterPro" id="IPR036322">
    <property type="entry name" value="WD40_repeat_dom_sf"/>
</dbReference>
<feature type="compositionally biased region" description="Polar residues" evidence="4">
    <location>
        <begin position="335"/>
        <end position="350"/>
    </location>
</feature>
<dbReference type="GO" id="GO:0005814">
    <property type="term" value="C:centriole"/>
    <property type="evidence" value="ECO:0007669"/>
    <property type="project" value="TreeGrafter"/>
</dbReference>
<dbReference type="GO" id="GO:0000278">
    <property type="term" value="P:mitotic cell cycle"/>
    <property type="evidence" value="ECO:0007669"/>
    <property type="project" value="TreeGrafter"/>
</dbReference>
<dbReference type="InterPro" id="IPR015943">
    <property type="entry name" value="WD40/YVTN_repeat-like_dom_sf"/>
</dbReference>
<dbReference type="PANTHER" id="PTHR44414">
    <property type="entry name" value="PROTEIN NEDD1"/>
    <property type="match status" value="1"/>
</dbReference>
<dbReference type="GO" id="GO:0000922">
    <property type="term" value="C:spindle pole"/>
    <property type="evidence" value="ECO:0007669"/>
    <property type="project" value="TreeGrafter"/>
</dbReference>
<keyword evidence="6" id="KW-1185">Reference proteome</keyword>
<dbReference type="GO" id="GO:0043015">
    <property type="term" value="F:gamma-tubulin binding"/>
    <property type="evidence" value="ECO:0007669"/>
    <property type="project" value="TreeGrafter"/>
</dbReference>
<dbReference type="GO" id="GO:0005737">
    <property type="term" value="C:cytoplasm"/>
    <property type="evidence" value="ECO:0007669"/>
    <property type="project" value="TreeGrafter"/>
</dbReference>
<evidence type="ECO:0000313" key="5">
    <source>
        <dbReference type="EMBL" id="RHZ57116.1"/>
    </source>
</evidence>
<protein>
    <submittedName>
        <fullName evidence="5">Uncharacterized protein</fullName>
    </submittedName>
</protein>
<feature type="compositionally biased region" description="Low complexity" evidence="4">
    <location>
        <begin position="361"/>
        <end position="386"/>
    </location>
</feature>
<feature type="compositionally biased region" description="Acidic residues" evidence="4">
    <location>
        <begin position="634"/>
        <end position="655"/>
    </location>
</feature>
<keyword evidence="2" id="KW-0677">Repeat</keyword>
<dbReference type="SMART" id="SM00320">
    <property type="entry name" value="WD40"/>
    <property type="match status" value="6"/>
</dbReference>
<feature type="repeat" description="WD" evidence="3">
    <location>
        <begin position="96"/>
        <end position="128"/>
    </location>
</feature>
<dbReference type="STRING" id="1348612.A0A397H632"/>
<evidence type="ECO:0000256" key="1">
    <source>
        <dbReference type="ARBA" id="ARBA00022574"/>
    </source>
</evidence>
<dbReference type="InterPro" id="IPR019775">
    <property type="entry name" value="WD40_repeat_CS"/>
</dbReference>
<dbReference type="GO" id="GO:0036064">
    <property type="term" value="C:ciliary basal body"/>
    <property type="evidence" value="ECO:0007669"/>
    <property type="project" value="TreeGrafter"/>
</dbReference>
<dbReference type="EMBL" id="PQFF01000351">
    <property type="protein sequence ID" value="RHZ57116.1"/>
    <property type="molecule type" value="Genomic_DNA"/>
</dbReference>
<dbReference type="InterPro" id="IPR001680">
    <property type="entry name" value="WD40_rpt"/>
</dbReference>
<organism evidence="5 6">
    <name type="scientific">Diversispora epigaea</name>
    <dbReference type="NCBI Taxonomy" id="1348612"/>
    <lineage>
        <taxon>Eukaryota</taxon>
        <taxon>Fungi</taxon>
        <taxon>Fungi incertae sedis</taxon>
        <taxon>Mucoromycota</taxon>
        <taxon>Glomeromycotina</taxon>
        <taxon>Glomeromycetes</taxon>
        <taxon>Diversisporales</taxon>
        <taxon>Diversisporaceae</taxon>
        <taxon>Diversispora</taxon>
    </lineage>
</organism>
<feature type="compositionally biased region" description="Acidic residues" evidence="4">
    <location>
        <begin position="520"/>
        <end position="530"/>
    </location>
</feature>
<dbReference type="PROSITE" id="PS50082">
    <property type="entry name" value="WD_REPEATS_2"/>
    <property type="match status" value="2"/>
</dbReference>
<dbReference type="AlphaFoldDB" id="A0A397H632"/>
<proteinExistence type="predicted"/>
<feature type="region of interest" description="Disordered" evidence="4">
    <location>
        <begin position="518"/>
        <end position="546"/>
    </location>
</feature>